<comment type="caution">
    <text evidence="5">The sequence shown here is derived from an EMBL/GenBank/DDBJ whole genome shotgun (WGS) entry which is preliminary data.</text>
</comment>
<evidence type="ECO:0000259" key="4">
    <source>
        <dbReference type="PROSITE" id="PS50949"/>
    </source>
</evidence>
<feature type="domain" description="HTH gntR-type" evidence="4">
    <location>
        <begin position="26"/>
        <end position="94"/>
    </location>
</feature>
<dbReference type="InterPro" id="IPR011711">
    <property type="entry name" value="GntR_C"/>
</dbReference>
<gene>
    <name evidence="5" type="ORF">J2T19_000737</name>
</gene>
<organism evidence="5 6">
    <name type="scientific">Paenibacillus tundrae</name>
    <dbReference type="NCBI Taxonomy" id="528187"/>
    <lineage>
        <taxon>Bacteria</taxon>
        <taxon>Bacillati</taxon>
        <taxon>Bacillota</taxon>
        <taxon>Bacilli</taxon>
        <taxon>Bacillales</taxon>
        <taxon>Paenibacillaceae</taxon>
        <taxon>Paenibacillus</taxon>
    </lineage>
</organism>
<evidence type="ECO:0000256" key="2">
    <source>
        <dbReference type="ARBA" id="ARBA00023125"/>
    </source>
</evidence>
<dbReference type="EMBL" id="JAUSTI010000002">
    <property type="protein sequence ID" value="MDQ0169297.1"/>
    <property type="molecule type" value="Genomic_DNA"/>
</dbReference>
<dbReference type="InterPro" id="IPR000524">
    <property type="entry name" value="Tscrpt_reg_HTH_GntR"/>
</dbReference>
<proteinExistence type="predicted"/>
<accession>A0ABT9W7R9</accession>
<dbReference type="SMART" id="SM00895">
    <property type="entry name" value="FCD"/>
    <property type="match status" value="1"/>
</dbReference>
<dbReference type="Pfam" id="PF00392">
    <property type="entry name" value="GntR"/>
    <property type="match status" value="1"/>
</dbReference>
<dbReference type="InterPro" id="IPR036390">
    <property type="entry name" value="WH_DNA-bd_sf"/>
</dbReference>
<sequence length="225" mass="26374">MNIIWYYIDMRNETEVKLVHENNSSRPAYHQCYEILRDKILNGELPSGTKIVEEKLATELGVSRTPIRDSIRKLENEGLIVQKKVVKPTEKDLRNLFNVRILLEGYSAKCAANFLKDNEIEELYKYVEIGRTGTKDEIMSANESFHNDIVKASNNPLMIDIIDRMQAIIYLFRKTVVIYNRPHLIDEHEEIYEAIKSRSGERAEELMKKHLENDLNFYLHVMSNQ</sequence>
<dbReference type="GO" id="GO:0003677">
    <property type="term" value="F:DNA binding"/>
    <property type="evidence" value="ECO:0007669"/>
    <property type="project" value="UniProtKB-KW"/>
</dbReference>
<dbReference type="Gene3D" id="1.20.120.530">
    <property type="entry name" value="GntR ligand-binding domain-like"/>
    <property type="match status" value="1"/>
</dbReference>
<reference evidence="5 6" key="1">
    <citation type="submission" date="2023-07" db="EMBL/GenBank/DDBJ databases">
        <title>Sorghum-associated microbial communities from plants grown in Nebraska, USA.</title>
        <authorList>
            <person name="Schachtman D."/>
        </authorList>
    </citation>
    <scope>NUCLEOTIDE SEQUENCE [LARGE SCALE GENOMIC DNA]</scope>
    <source>
        <strain evidence="5 6">DS1314</strain>
    </source>
</reference>
<evidence type="ECO:0000313" key="6">
    <source>
        <dbReference type="Proteomes" id="UP001233836"/>
    </source>
</evidence>
<dbReference type="PANTHER" id="PTHR43537:SF5">
    <property type="entry name" value="UXU OPERON TRANSCRIPTIONAL REGULATOR"/>
    <property type="match status" value="1"/>
</dbReference>
<dbReference type="Pfam" id="PF07729">
    <property type="entry name" value="FCD"/>
    <property type="match status" value="1"/>
</dbReference>
<keyword evidence="1" id="KW-0805">Transcription regulation</keyword>
<dbReference type="SUPFAM" id="SSF48008">
    <property type="entry name" value="GntR ligand-binding domain-like"/>
    <property type="match status" value="1"/>
</dbReference>
<dbReference type="SUPFAM" id="SSF46785">
    <property type="entry name" value="Winged helix' DNA-binding domain"/>
    <property type="match status" value="1"/>
</dbReference>
<evidence type="ECO:0000256" key="3">
    <source>
        <dbReference type="ARBA" id="ARBA00023163"/>
    </source>
</evidence>
<dbReference type="PANTHER" id="PTHR43537">
    <property type="entry name" value="TRANSCRIPTIONAL REGULATOR, GNTR FAMILY"/>
    <property type="match status" value="1"/>
</dbReference>
<keyword evidence="2 5" id="KW-0238">DNA-binding</keyword>
<dbReference type="Proteomes" id="UP001233836">
    <property type="component" value="Unassembled WGS sequence"/>
</dbReference>
<keyword evidence="3" id="KW-0804">Transcription</keyword>
<name>A0ABT9W7R9_9BACL</name>
<keyword evidence="6" id="KW-1185">Reference proteome</keyword>
<protein>
    <submittedName>
        <fullName evidence="5">DNA-binding GntR family transcriptional regulator</fullName>
    </submittedName>
</protein>
<evidence type="ECO:0000256" key="1">
    <source>
        <dbReference type="ARBA" id="ARBA00023015"/>
    </source>
</evidence>
<evidence type="ECO:0000313" key="5">
    <source>
        <dbReference type="EMBL" id="MDQ0169297.1"/>
    </source>
</evidence>
<dbReference type="InterPro" id="IPR036388">
    <property type="entry name" value="WH-like_DNA-bd_sf"/>
</dbReference>
<dbReference type="CDD" id="cd07377">
    <property type="entry name" value="WHTH_GntR"/>
    <property type="match status" value="1"/>
</dbReference>
<dbReference type="SMART" id="SM00345">
    <property type="entry name" value="HTH_GNTR"/>
    <property type="match status" value="1"/>
</dbReference>
<dbReference type="PRINTS" id="PR00035">
    <property type="entry name" value="HTHGNTR"/>
</dbReference>
<dbReference type="PROSITE" id="PS50949">
    <property type="entry name" value="HTH_GNTR"/>
    <property type="match status" value="1"/>
</dbReference>
<dbReference type="Gene3D" id="1.10.10.10">
    <property type="entry name" value="Winged helix-like DNA-binding domain superfamily/Winged helix DNA-binding domain"/>
    <property type="match status" value="1"/>
</dbReference>
<dbReference type="InterPro" id="IPR008920">
    <property type="entry name" value="TF_FadR/GntR_C"/>
</dbReference>